<dbReference type="SUPFAM" id="SSF51338">
    <property type="entry name" value="Composite domain of metallo-dependent hydrolases"/>
    <property type="match status" value="1"/>
</dbReference>
<dbReference type="PIRSF" id="PIRSF039004">
    <property type="entry name" value="ADE_EF_0837"/>
    <property type="match status" value="1"/>
</dbReference>
<dbReference type="EMBL" id="CAIIXF020000001">
    <property type="protein sequence ID" value="CAH1773075.1"/>
    <property type="molecule type" value="Genomic_DNA"/>
</dbReference>
<dbReference type="GO" id="GO:0016810">
    <property type="term" value="F:hydrolase activity, acting on carbon-nitrogen (but not peptide) bonds"/>
    <property type="evidence" value="ECO:0007669"/>
    <property type="project" value="InterPro"/>
</dbReference>
<proteinExistence type="predicted"/>
<protein>
    <submittedName>
        <fullName evidence="1">Uncharacterized protein</fullName>
    </submittedName>
</protein>
<evidence type="ECO:0000313" key="2">
    <source>
        <dbReference type="Proteomes" id="UP000749559"/>
    </source>
</evidence>
<dbReference type="GO" id="GO:0019213">
    <property type="term" value="F:deacetylase activity"/>
    <property type="evidence" value="ECO:0007669"/>
    <property type="project" value="InterPro"/>
</dbReference>
<keyword evidence="2" id="KW-1185">Reference proteome</keyword>
<accession>A0A8J1Y0M8</accession>
<comment type="caution">
    <text evidence="1">The sequence shown here is derived from an EMBL/GenBank/DDBJ whole genome shotgun (WGS) entry which is preliminary data.</text>
</comment>
<dbReference type="PANTHER" id="PTHR42717">
    <property type="entry name" value="DIHYDROOROTASE-RELATED"/>
    <property type="match status" value="1"/>
</dbReference>
<reference evidence="1" key="1">
    <citation type="submission" date="2022-03" db="EMBL/GenBank/DDBJ databases">
        <authorList>
            <person name="Martin C."/>
        </authorList>
    </citation>
    <scope>NUCLEOTIDE SEQUENCE</scope>
</reference>
<dbReference type="InterPro" id="IPR032466">
    <property type="entry name" value="Metal_Hydrolase"/>
</dbReference>
<gene>
    <name evidence="1" type="ORF">OFUS_LOCUS723</name>
</gene>
<dbReference type="Gene3D" id="2.30.40.10">
    <property type="entry name" value="Urease, subunit C, domain 1"/>
    <property type="match status" value="1"/>
</dbReference>
<dbReference type="InterPro" id="IPR011059">
    <property type="entry name" value="Metal-dep_hydrolase_composite"/>
</dbReference>
<dbReference type="InterPro" id="IPR020043">
    <property type="entry name" value="Deacetylase_Atu3266-like"/>
</dbReference>
<evidence type="ECO:0000313" key="1">
    <source>
        <dbReference type="EMBL" id="CAH1773075.1"/>
    </source>
</evidence>
<dbReference type="Gene3D" id="3.20.20.140">
    <property type="entry name" value="Metal-dependent hydrolases"/>
    <property type="match status" value="1"/>
</dbReference>
<dbReference type="SUPFAM" id="SSF51556">
    <property type="entry name" value="Metallo-dependent hydrolases"/>
    <property type="match status" value="1"/>
</dbReference>
<sequence>MASPAQVDILIKNGTVIDPSNGINKKTSVAIKDGKILQVGDELNVTAKEVIDASGCIVTPGLVDLHIHGYEYATPLGTNPDKQCLARGVTTVVDAGSAGAATLMGLRKYIAEPSKTSVFAFLHIASHGMAAAGCAKGFGIGGESDCLNQVDTEMCIKAIEDNRDLVVGVKVRLTANVANDGANEEEIYRRAKEAAQRTGTPLMIHHTFSTIPIQKQDGKMCCPGDMSPGDIYTHSFHASPSSIIDAATKQVYPEVVQAQNDGVLFDLGHGQGSFSWTVAEICAKSGFWPNIVSTDLHSGNINGPSYDLPSVMTKMLHIGMPLEEVIKATTQTPAAILNNPRLNRQFGSLSPGRDADVTLLKLEAVDYELEDCEGEMRSIKQQLVPVKMWKCGDEHTIQVHDKFQTS</sequence>
<organism evidence="1 2">
    <name type="scientific">Owenia fusiformis</name>
    <name type="common">Polychaete worm</name>
    <dbReference type="NCBI Taxonomy" id="6347"/>
    <lineage>
        <taxon>Eukaryota</taxon>
        <taxon>Metazoa</taxon>
        <taxon>Spiralia</taxon>
        <taxon>Lophotrochozoa</taxon>
        <taxon>Annelida</taxon>
        <taxon>Polychaeta</taxon>
        <taxon>Sedentaria</taxon>
        <taxon>Canalipalpata</taxon>
        <taxon>Sabellida</taxon>
        <taxon>Oweniida</taxon>
        <taxon>Oweniidae</taxon>
        <taxon>Owenia</taxon>
    </lineage>
</organism>
<dbReference type="AlphaFoldDB" id="A0A8J1Y0M8"/>
<dbReference type="OrthoDB" id="194468at2759"/>
<dbReference type="PANTHER" id="PTHR42717:SF1">
    <property type="entry name" value="IMIDAZOLONEPROPIONASE AND RELATED AMIDOHYDROLASES"/>
    <property type="match status" value="1"/>
</dbReference>
<dbReference type="NCBIfam" id="NF006689">
    <property type="entry name" value="PRK09237.1"/>
    <property type="match status" value="1"/>
</dbReference>
<name>A0A8J1Y0M8_OWEFU</name>
<dbReference type="Proteomes" id="UP000749559">
    <property type="component" value="Unassembled WGS sequence"/>
</dbReference>
<dbReference type="Pfam" id="PF22647">
    <property type="entry name" value="EF_0837-like_N"/>
    <property type="match status" value="1"/>
</dbReference>